<sequence>MAQKWHEKASVQATIVNALIGVLPATAIAAVAIYYQIQLGDDQIALTKQIANQQAVNDSADTRRSDQKYSNDSLQAVKQLEFTKSAVEQQNEKYYNDSMLAVKQMDLNKLQFELAKLKRNDDIKLNARLEQISKNNLAVSEGQYSIQKIERAAKSVSDIVEFGKVQQIMGDINRTLQNTYVANYIGPNCWSRKIISLLGSNLNNPALQENEPLLNKWLAVMEKIEEQQNNLSIRIFYENIKGDSAFIVNTLDKKIGINTVAQDELVQPLNRAGNLFGSSFNYYRNELIRRTENYRNLVNSMR</sequence>
<organism evidence="2 3">
    <name type="scientific">Spirosoma profusum</name>
    <dbReference type="NCBI Taxonomy" id="2771354"/>
    <lineage>
        <taxon>Bacteria</taxon>
        <taxon>Pseudomonadati</taxon>
        <taxon>Bacteroidota</taxon>
        <taxon>Cytophagia</taxon>
        <taxon>Cytophagales</taxon>
        <taxon>Cytophagaceae</taxon>
        <taxon>Spirosoma</taxon>
    </lineage>
</organism>
<keyword evidence="1" id="KW-0472">Membrane</keyword>
<evidence type="ECO:0000313" key="2">
    <source>
        <dbReference type="EMBL" id="MBD2700173.1"/>
    </source>
</evidence>
<gene>
    <name evidence="2" type="ORF">IC229_05970</name>
</gene>
<dbReference type="Proteomes" id="UP000598820">
    <property type="component" value="Unassembled WGS sequence"/>
</dbReference>
<evidence type="ECO:0000256" key="1">
    <source>
        <dbReference type="SAM" id="Phobius"/>
    </source>
</evidence>
<keyword evidence="1" id="KW-0812">Transmembrane</keyword>
<keyword evidence="3" id="KW-1185">Reference proteome</keyword>
<dbReference type="AlphaFoldDB" id="A0A926XYI4"/>
<evidence type="ECO:0000313" key="3">
    <source>
        <dbReference type="Proteomes" id="UP000598820"/>
    </source>
</evidence>
<accession>A0A926XYI4</accession>
<proteinExistence type="predicted"/>
<comment type="caution">
    <text evidence="2">The sequence shown here is derived from an EMBL/GenBank/DDBJ whole genome shotgun (WGS) entry which is preliminary data.</text>
</comment>
<protein>
    <submittedName>
        <fullName evidence="2">Uncharacterized protein</fullName>
    </submittedName>
</protein>
<dbReference type="RefSeq" id="WP_190886025.1">
    <property type="nucleotide sequence ID" value="NZ_JACWZY010000003.1"/>
</dbReference>
<keyword evidence="1" id="KW-1133">Transmembrane helix</keyword>
<dbReference type="EMBL" id="JACWZY010000003">
    <property type="protein sequence ID" value="MBD2700173.1"/>
    <property type="molecule type" value="Genomic_DNA"/>
</dbReference>
<reference evidence="2" key="1">
    <citation type="submission" date="2020-09" db="EMBL/GenBank/DDBJ databases">
        <authorList>
            <person name="Kim M.K."/>
        </authorList>
    </citation>
    <scope>NUCLEOTIDE SEQUENCE</scope>
    <source>
        <strain evidence="2">BT702</strain>
    </source>
</reference>
<feature type="transmembrane region" description="Helical" evidence="1">
    <location>
        <begin position="12"/>
        <end position="35"/>
    </location>
</feature>
<name>A0A926XYI4_9BACT</name>